<evidence type="ECO:0000256" key="1">
    <source>
        <dbReference type="ARBA" id="ARBA00006739"/>
    </source>
</evidence>
<gene>
    <name evidence="5" type="ORF">F8S09_13240</name>
</gene>
<proteinExistence type="inferred from homology"/>
<dbReference type="Pfam" id="PF00535">
    <property type="entry name" value="Glycos_transf_2"/>
    <property type="match status" value="1"/>
</dbReference>
<evidence type="ECO:0000256" key="3">
    <source>
        <dbReference type="ARBA" id="ARBA00022679"/>
    </source>
</evidence>
<dbReference type="GO" id="GO:0016757">
    <property type="term" value="F:glycosyltransferase activity"/>
    <property type="evidence" value="ECO:0007669"/>
    <property type="project" value="UniProtKB-KW"/>
</dbReference>
<protein>
    <submittedName>
        <fullName evidence="5">Glycosyltransferase</fullName>
    </submittedName>
</protein>
<comment type="caution">
    <text evidence="5">The sequence shown here is derived from an EMBL/GenBank/DDBJ whole genome shotgun (WGS) entry which is preliminary data.</text>
</comment>
<keyword evidence="2" id="KW-0328">Glycosyltransferase</keyword>
<dbReference type="PANTHER" id="PTHR43179:SF12">
    <property type="entry name" value="GALACTOFURANOSYLTRANSFERASE GLFT2"/>
    <property type="match status" value="1"/>
</dbReference>
<evidence type="ECO:0000313" key="6">
    <source>
        <dbReference type="Proteomes" id="UP000484842"/>
    </source>
</evidence>
<dbReference type="Gene3D" id="3.90.550.10">
    <property type="entry name" value="Spore Coat Polysaccharide Biosynthesis Protein SpsA, Chain A"/>
    <property type="match status" value="1"/>
</dbReference>
<keyword evidence="6" id="KW-1185">Reference proteome</keyword>
<dbReference type="EMBL" id="WBSL01000007">
    <property type="protein sequence ID" value="MPY67637.1"/>
    <property type="molecule type" value="Genomic_DNA"/>
</dbReference>
<dbReference type="AlphaFoldDB" id="A0A7X1NXI8"/>
<evidence type="ECO:0000256" key="2">
    <source>
        <dbReference type="ARBA" id="ARBA00022676"/>
    </source>
</evidence>
<comment type="similarity">
    <text evidence="1">Belongs to the glycosyltransferase 2 family.</text>
</comment>
<evidence type="ECO:0000313" key="5">
    <source>
        <dbReference type="EMBL" id="MPY67637.1"/>
    </source>
</evidence>
<dbReference type="InterPro" id="IPR001173">
    <property type="entry name" value="Glyco_trans_2-like"/>
</dbReference>
<keyword evidence="3 5" id="KW-0808">Transferase</keyword>
<accession>A0A7X1NXI8</accession>
<sequence length="281" mass="31662">MKNVCAIVVTYNRQASLEKCIQAIRSQSYPTDILVVDNASTDGTPKYIKEMYPEISLIQLDENLGGAGGFSAGVKYARDHLSADWYVLLDDDAFMHHDCVLNMVSYMNDVNYAHSVLISRLIDDASYFEAERGAMPVDKGTFVGFFISSEMVGNIGEPKGDYFIYWDDAEYSYRAKNASYGIYRVGESIIEHKDWSGRGQLNIRYGPVKFNYTPLAGWRTYYLIRNRFLCDSDSGHSMWKAGLSALKYLLKTMLVKPSNTVIVLKAMLHGVTGRRGKLISP</sequence>
<dbReference type="SUPFAM" id="SSF53448">
    <property type="entry name" value="Nucleotide-diphospho-sugar transferases"/>
    <property type="match status" value="1"/>
</dbReference>
<feature type="domain" description="Glycosyltransferase 2-like" evidence="4">
    <location>
        <begin position="6"/>
        <end position="129"/>
    </location>
</feature>
<dbReference type="RefSeq" id="WP_152871969.1">
    <property type="nucleotide sequence ID" value="NZ_WBSL01000007.1"/>
</dbReference>
<dbReference type="InterPro" id="IPR029044">
    <property type="entry name" value="Nucleotide-diphossugar_trans"/>
</dbReference>
<organism evidence="5 6">
    <name type="scientific">Deinococcus terrestris</name>
    <dbReference type="NCBI Taxonomy" id="2651870"/>
    <lineage>
        <taxon>Bacteria</taxon>
        <taxon>Thermotogati</taxon>
        <taxon>Deinococcota</taxon>
        <taxon>Deinococci</taxon>
        <taxon>Deinococcales</taxon>
        <taxon>Deinococcaceae</taxon>
        <taxon>Deinococcus</taxon>
    </lineage>
</organism>
<dbReference type="Proteomes" id="UP000484842">
    <property type="component" value="Unassembled WGS sequence"/>
</dbReference>
<evidence type="ECO:0000259" key="4">
    <source>
        <dbReference type="Pfam" id="PF00535"/>
    </source>
</evidence>
<reference evidence="5 6" key="1">
    <citation type="submission" date="2019-10" db="EMBL/GenBank/DDBJ databases">
        <title>Deinococcus sp. isolated from soil.</title>
        <authorList>
            <person name="Li Y."/>
            <person name="Wang J."/>
        </authorList>
    </citation>
    <scope>NUCLEOTIDE SEQUENCE [LARGE SCALE GENOMIC DNA]</scope>
    <source>
        <strain evidence="5 6">SDU3-2</strain>
    </source>
</reference>
<name>A0A7X1NXI8_9DEIO</name>
<dbReference type="PANTHER" id="PTHR43179">
    <property type="entry name" value="RHAMNOSYLTRANSFERASE WBBL"/>
    <property type="match status" value="1"/>
</dbReference>